<protein>
    <submittedName>
        <fullName evidence="1">Glycosyl hydrolase</fullName>
    </submittedName>
</protein>
<evidence type="ECO:0000313" key="2">
    <source>
        <dbReference type="Proteomes" id="UP001172083"/>
    </source>
</evidence>
<comment type="caution">
    <text evidence="1">The sequence shown here is derived from an EMBL/GenBank/DDBJ whole genome shotgun (WGS) entry which is preliminary data.</text>
</comment>
<dbReference type="GO" id="GO:0016787">
    <property type="term" value="F:hydrolase activity"/>
    <property type="evidence" value="ECO:0007669"/>
    <property type="project" value="UniProtKB-KW"/>
</dbReference>
<dbReference type="PANTHER" id="PTHR43739:SF5">
    <property type="entry name" value="EXO-ALPHA-SIALIDASE"/>
    <property type="match status" value="1"/>
</dbReference>
<dbReference type="SUPFAM" id="SSF110296">
    <property type="entry name" value="Oligoxyloglucan reducing end-specific cellobiohydrolase"/>
    <property type="match status" value="1"/>
</dbReference>
<keyword evidence="2" id="KW-1185">Reference proteome</keyword>
<reference evidence="1" key="1">
    <citation type="submission" date="2023-06" db="EMBL/GenBank/DDBJ databases">
        <title>Genomic of Agaribacillus aureum.</title>
        <authorList>
            <person name="Wang G."/>
        </authorList>
    </citation>
    <scope>NUCLEOTIDE SEQUENCE</scope>
    <source>
        <strain evidence="1">BMA12</strain>
    </source>
</reference>
<dbReference type="PANTHER" id="PTHR43739">
    <property type="entry name" value="XYLOGLUCANASE (EUROFUNG)"/>
    <property type="match status" value="1"/>
</dbReference>
<sequence length="362" mass="40691">MSSSKNTLLIGTRKGLVIYEKRSAGWEYAAEHFDGIPVSYAVSSPDNKIWWACQDHGHWGCKLHLSKDRGANWEEIEAPKYAEEDEIKDGVPASLKYLWVLQPHLNGNAEHVLVGTEPGGLFESKNAGKNFELVRGLWEHPSRKEQWFGGGRDYAGIHSIVIDKDNHDHRYVGISCAGVFETWDGGRQWEPKNKGLRADFLPDPASEVGQDPHLLVAHPVNQKVMWQQNHCGIYRSVDGANQWEDISEPNGVANFGFVITLDENDENTAWVVPAVSDEKRLAIDRALVVCRTRDGGKSWEKLTNGLPQEACYDIVYRHSMDITGDTLAFGTTTGNLYLSENQGDEWMALNHNLPMIYSVRFS</sequence>
<dbReference type="EMBL" id="JAUJEB010000001">
    <property type="protein sequence ID" value="MDN5210996.1"/>
    <property type="molecule type" value="Genomic_DNA"/>
</dbReference>
<keyword evidence="1" id="KW-0378">Hydrolase</keyword>
<dbReference type="Gene3D" id="2.130.10.10">
    <property type="entry name" value="YVTN repeat-like/Quinoprotein amine dehydrogenase"/>
    <property type="match status" value="1"/>
</dbReference>
<dbReference type="Proteomes" id="UP001172083">
    <property type="component" value="Unassembled WGS sequence"/>
</dbReference>
<organism evidence="1 2">
    <name type="scientific">Agaribacillus aureus</name>
    <dbReference type="NCBI Taxonomy" id="3051825"/>
    <lineage>
        <taxon>Bacteria</taxon>
        <taxon>Pseudomonadati</taxon>
        <taxon>Bacteroidota</taxon>
        <taxon>Cytophagia</taxon>
        <taxon>Cytophagales</taxon>
        <taxon>Splendidivirgaceae</taxon>
        <taxon>Agaribacillus</taxon>
    </lineage>
</organism>
<accession>A0ABT8L3F9</accession>
<dbReference type="InterPro" id="IPR052025">
    <property type="entry name" value="Xyloglucanase_GH74"/>
</dbReference>
<name>A0ABT8L3F9_9BACT</name>
<evidence type="ECO:0000313" key="1">
    <source>
        <dbReference type="EMBL" id="MDN5210996.1"/>
    </source>
</evidence>
<dbReference type="InterPro" id="IPR015943">
    <property type="entry name" value="WD40/YVTN_repeat-like_dom_sf"/>
</dbReference>
<gene>
    <name evidence="1" type="ORF">QQ020_03015</name>
</gene>
<proteinExistence type="predicted"/>
<dbReference type="RefSeq" id="WP_346756332.1">
    <property type="nucleotide sequence ID" value="NZ_JAUJEB010000001.1"/>
</dbReference>